<evidence type="ECO:0000313" key="2">
    <source>
        <dbReference type="Proteomes" id="UP000887116"/>
    </source>
</evidence>
<dbReference type="EMBL" id="BMAO01009181">
    <property type="protein sequence ID" value="GFR29158.1"/>
    <property type="molecule type" value="Genomic_DNA"/>
</dbReference>
<sequence>MHIARHDRRITITDIPTEEASSHTVRPMLRTEISGKLLNYSPALKVRHYAYNGQSNIHIGQKPNGEKSGLDR</sequence>
<organism evidence="1 2">
    <name type="scientific">Trichonephila clavata</name>
    <name type="common">Joro spider</name>
    <name type="synonym">Nephila clavata</name>
    <dbReference type="NCBI Taxonomy" id="2740835"/>
    <lineage>
        <taxon>Eukaryota</taxon>
        <taxon>Metazoa</taxon>
        <taxon>Ecdysozoa</taxon>
        <taxon>Arthropoda</taxon>
        <taxon>Chelicerata</taxon>
        <taxon>Arachnida</taxon>
        <taxon>Araneae</taxon>
        <taxon>Araneomorphae</taxon>
        <taxon>Entelegynae</taxon>
        <taxon>Araneoidea</taxon>
        <taxon>Nephilidae</taxon>
        <taxon>Trichonephila</taxon>
    </lineage>
</organism>
<evidence type="ECO:0000313" key="1">
    <source>
        <dbReference type="EMBL" id="GFR29158.1"/>
    </source>
</evidence>
<name>A0A8X6HSM5_TRICU</name>
<dbReference type="Proteomes" id="UP000887116">
    <property type="component" value="Unassembled WGS sequence"/>
</dbReference>
<protein>
    <submittedName>
        <fullName evidence="1">Uncharacterized protein</fullName>
    </submittedName>
</protein>
<comment type="caution">
    <text evidence="1">The sequence shown here is derived from an EMBL/GenBank/DDBJ whole genome shotgun (WGS) entry which is preliminary data.</text>
</comment>
<reference evidence="1" key="1">
    <citation type="submission" date="2020-07" db="EMBL/GenBank/DDBJ databases">
        <title>Multicomponent nature underlies the extraordinary mechanical properties of spider dragline silk.</title>
        <authorList>
            <person name="Kono N."/>
            <person name="Nakamura H."/>
            <person name="Mori M."/>
            <person name="Yoshida Y."/>
            <person name="Ohtoshi R."/>
            <person name="Malay A.D."/>
            <person name="Moran D.A.P."/>
            <person name="Tomita M."/>
            <person name="Numata K."/>
            <person name="Arakawa K."/>
        </authorList>
    </citation>
    <scope>NUCLEOTIDE SEQUENCE</scope>
</reference>
<keyword evidence="2" id="KW-1185">Reference proteome</keyword>
<gene>
    <name evidence="1" type="ORF">TNCT_722491</name>
</gene>
<dbReference type="AlphaFoldDB" id="A0A8X6HSM5"/>
<proteinExistence type="predicted"/>
<accession>A0A8X6HSM5</accession>